<name>A0A1G7VNP6_9SPHI</name>
<proteinExistence type="inferred from homology"/>
<evidence type="ECO:0000256" key="1">
    <source>
        <dbReference type="ARBA" id="ARBA00006484"/>
    </source>
</evidence>
<dbReference type="InterPro" id="IPR020904">
    <property type="entry name" value="Sc_DH/Rdtase_CS"/>
</dbReference>
<comment type="similarity">
    <text evidence="1">Belongs to the short-chain dehydrogenases/reductases (SDR) family.</text>
</comment>
<dbReference type="PANTHER" id="PTHR42879">
    <property type="entry name" value="3-OXOACYL-(ACYL-CARRIER-PROTEIN) REDUCTASE"/>
    <property type="match status" value="1"/>
</dbReference>
<keyword evidence="3" id="KW-1185">Reference proteome</keyword>
<dbReference type="PANTHER" id="PTHR42879:SF6">
    <property type="entry name" value="NADPH-DEPENDENT REDUCTASE BACG"/>
    <property type="match status" value="1"/>
</dbReference>
<reference evidence="3" key="1">
    <citation type="submission" date="2016-10" db="EMBL/GenBank/DDBJ databases">
        <authorList>
            <person name="Varghese N."/>
            <person name="Submissions S."/>
        </authorList>
    </citation>
    <scope>NUCLEOTIDE SEQUENCE [LARGE SCALE GENOMIC DNA]</scope>
    <source>
        <strain evidence="3">Gh-67</strain>
    </source>
</reference>
<dbReference type="STRING" id="551996.SAMN05192573_10497"/>
<dbReference type="PROSITE" id="PS00061">
    <property type="entry name" value="ADH_SHORT"/>
    <property type="match status" value="1"/>
</dbReference>
<dbReference type="InterPro" id="IPR036291">
    <property type="entry name" value="NAD(P)-bd_dom_sf"/>
</dbReference>
<evidence type="ECO:0000313" key="2">
    <source>
        <dbReference type="EMBL" id="SDG60510.1"/>
    </source>
</evidence>
<sequence length="266" mass="27960">MIAKANFNIDPNEFNGNKILVTAGTKGAGKAIFERLFKGGASIVTTARTQPTDIDPKQFIQADLSTKAGTDKVIKETLERLGGIDILINNLGGSESPAGGVMVLSDEDWEAALQTNLLAAVRLDRGLLPTMLNQKQGVIVHISSIQRKMPLFEATLPYAAAKAALSNYSKGISKELAPRGVRVNSVAPGFINTGGAQGMIDNLASQNGGDKEAALKIIMDSLGGIPMGRPAEPQEVAELVAFLVSDRAAYLNGSEFTIDGGTIPIV</sequence>
<dbReference type="Proteomes" id="UP000199705">
    <property type="component" value="Unassembled WGS sequence"/>
</dbReference>
<protein>
    <submittedName>
        <fullName evidence="2">NAD(P)-dependent dehydrogenase, short-chain alcohol dehydrogenase family</fullName>
    </submittedName>
</protein>
<accession>A0A1G7VNP6</accession>
<dbReference type="AlphaFoldDB" id="A0A1G7VNP6"/>
<evidence type="ECO:0000313" key="3">
    <source>
        <dbReference type="Proteomes" id="UP000199705"/>
    </source>
</evidence>
<dbReference type="FunFam" id="3.40.50.720:FF:000084">
    <property type="entry name" value="Short-chain dehydrogenase reductase"/>
    <property type="match status" value="1"/>
</dbReference>
<dbReference type="PRINTS" id="PR00081">
    <property type="entry name" value="GDHRDH"/>
</dbReference>
<dbReference type="NCBIfam" id="NF005095">
    <property type="entry name" value="PRK06523.1"/>
    <property type="match status" value="1"/>
</dbReference>
<dbReference type="Pfam" id="PF13561">
    <property type="entry name" value="adh_short_C2"/>
    <property type="match status" value="1"/>
</dbReference>
<dbReference type="PRINTS" id="PR00080">
    <property type="entry name" value="SDRFAMILY"/>
</dbReference>
<dbReference type="InterPro" id="IPR002347">
    <property type="entry name" value="SDR_fam"/>
</dbReference>
<dbReference type="SUPFAM" id="SSF51735">
    <property type="entry name" value="NAD(P)-binding Rossmann-fold domains"/>
    <property type="match status" value="1"/>
</dbReference>
<dbReference type="InterPro" id="IPR050259">
    <property type="entry name" value="SDR"/>
</dbReference>
<organism evidence="2 3">
    <name type="scientific">Mucilaginibacter gossypii</name>
    <dbReference type="NCBI Taxonomy" id="551996"/>
    <lineage>
        <taxon>Bacteria</taxon>
        <taxon>Pseudomonadati</taxon>
        <taxon>Bacteroidota</taxon>
        <taxon>Sphingobacteriia</taxon>
        <taxon>Sphingobacteriales</taxon>
        <taxon>Sphingobacteriaceae</taxon>
        <taxon>Mucilaginibacter</taxon>
    </lineage>
</organism>
<dbReference type="Gene3D" id="3.40.50.720">
    <property type="entry name" value="NAD(P)-binding Rossmann-like Domain"/>
    <property type="match status" value="1"/>
</dbReference>
<dbReference type="EMBL" id="FNCG01000004">
    <property type="protein sequence ID" value="SDG60510.1"/>
    <property type="molecule type" value="Genomic_DNA"/>
</dbReference>
<gene>
    <name evidence="2" type="ORF">SAMN05192573_10497</name>
</gene>
<dbReference type="GO" id="GO:0032787">
    <property type="term" value="P:monocarboxylic acid metabolic process"/>
    <property type="evidence" value="ECO:0007669"/>
    <property type="project" value="UniProtKB-ARBA"/>
</dbReference>
<dbReference type="RefSeq" id="WP_091165260.1">
    <property type="nucleotide sequence ID" value="NZ_FNCG01000004.1"/>
</dbReference>